<feature type="region of interest" description="Disordered" evidence="1">
    <location>
        <begin position="1"/>
        <end position="68"/>
    </location>
</feature>
<gene>
    <name evidence="2" type="ORF">NDU88_006707</name>
</gene>
<evidence type="ECO:0000313" key="3">
    <source>
        <dbReference type="Proteomes" id="UP001066276"/>
    </source>
</evidence>
<name>A0AAV7X2C0_PLEWA</name>
<comment type="caution">
    <text evidence="2">The sequence shown here is derived from an EMBL/GenBank/DDBJ whole genome shotgun (WGS) entry which is preliminary data.</text>
</comment>
<proteinExistence type="predicted"/>
<feature type="compositionally biased region" description="Basic and acidic residues" evidence="1">
    <location>
        <begin position="1"/>
        <end position="13"/>
    </location>
</feature>
<dbReference type="Proteomes" id="UP001066276">
    <property type="component" value="Chromosome 1_1"/>
</dbReference>
<evidence type="ECO:0000313" key="2">
    <source>
        <dbReference type="EMBL" id="KAJ1219136.1"/>
    </source>
</evidence>
<protein>
    <submittedName>
        <fullName evidence="2">Uncharacterized protein</fullName>
    </submittedName>
</protein>
<dbReference type="EMBL" id="JANPWB010000001">
    <property type="protein sequence ID" value="KAJ1219136.1"/>
    <property type="molecule type" value="Genomic_DNA"/>
</dbReference>
<keyword evidence="3" id="KW-1185">Reference proteome</keyword>
<reference evidence="2" key="1">
    <citation type="journal article" date="2022" name="bioRxiv">
        <title>Sequencing and chromosome-scale assembly of the giantPleurodeles waltlgenome.</title>
        <authorList>
            <person name="Brown T."/>
            <person name="Elewa A."/>
            <person name="Iarovenko S."/>
            <person name="Subramanian E."/>
            <person name="Araus A.J."/>
            <person name="Petzold A."/>
            <person name="Susuki M."/>
            <person name="Suzuki K.-i.T."/>
            <person name="Hayashi T."/>
            <person name="Toyoda A."/>
            <person name="Oliveira C."/>
            <person name="Osipova E."/>
            <person name="Leigh N.D."/>
            <person name="Simon A."/>
            <person name="Yun M.H."/>
        </authorList>
    </citation>
    <scope>NUCLEOTIDE SEQUENCE</scope>
    <source>
        <strain evidence="2">20211129_DDA</strain>
        <tissue evidence="2">Liver</tissue>
    </source>
</reference>
<organism evidence="2 3">
    <name type="scientific">Pleurodeles waltl</name>
    <name type="common">Iberian ribbed newt</name>
    <dbReference type="NCBI Taxonomy" id="8319"/>
    <lineage>
        <taxon>Eukaryota</taxon>
        <taxon>Metazoa</taxon>
        <taxon>Chordata</taxon>
        <taxon>Craniata</taxon>
        <taxon>Vertebrata</taxon>
        <taxon>Euteleostomi</taxon>
        <taxon>Amphibia</taxon>
        <taxon>Batrachia</taxon>
        <taxon>Caudata</taxon>
        <taxon>Salamandroidea</taxon>
        <taxon>Salamandridae</taxon>
        <taxon>Pleurodelinae</taxon>
        <taxon>Pleurodeles</taxon>
    </lineage>
</organism>
<dbReference type="AlphaFoldDB" id="A0AAV7X2C0"/>
<sequence length="68" mass="7572">MGASGRKEVDSNRRAPAHRSIQQGFVRRTRPALCAPGSPPGTSGRLRRTRRGRGVEPLPHCWRRDQLG</sequence>
<accession>A0AAV7X2C0</accession>
<evidence type="ECO:0000256" key="1">
    <source>
        <dbReference type="SAM" id="MobiDB-lite"/>
    </source>
</evidence>